<feature type="transmembrane region" description="Helical" evidence="1">
    <location>
        <begin position="242"/>
        <end position="259"/>
    </location>
</feature>
<proteinExistence type="predicted"/>
<evidence type="ECO:0000256" key="1">
    <source>
        <dbReference type="SAM" id="Phobius"/>
    </source>
</evidence>
<name>A0A7S4KJZ0_GUITH</name>
<reference evidence="3" key="1">
    <citation type="submission" date="2021-01" db="EMBL/GenBank/DDBJ databases">
        <authorList>
            <person name="Corre E."/>
            <person name="Pelletier E."/>
            <person name="Niang G."/>
            <person name="Scheremetjew M."/>
            <person name="Finn R."/>
            <person name="Kale V."/>
            <person name="Holt S."/>
            <person name="Cochrane G."/>
            <person name="Meng A."/>
            <person name="Brown T."/>
            <person name="Cohen L."/>
        </authorList>
    </citation>
    <scope>NUCLEOTIDE SEQUENCE</scope>
    <source>
        <strain evidence="3">CCMP 2712</strain>
    </source>
</reference>
<evidence type="ECO:0000313" key="3">
    <source>
        <dbReference type="EMBL" id="CAE2297271.1"/>
    </source>
</evidence>
<sequence>MAGAKRLRWVGLAVVMAALVLVAGENQGGDAAKSSTEASADSSSNTLFSYKDITSFLQTRWEHTVKLFDRDWLTDVIKLHKSPKDFKRFYCDVKVFFLSLRGYEKEATNHTSLLRLTVKRPIYAKLLNEVLEESHKQPGEWIVAKEPVEGYNVSKKSVDKFKKFIGQIPCLEMKRAAWKDDNIVFKAKIKEGHEKDGRILSLAMGTLHSGLNPIKRFKYALATSLEVPADLPWRIAHIPFEMTLWIIIDCSVMFTFYIIPHSDGVLNYVDKYLEKSSASVRGLAVLIPALLLIYIFTAIWIELISVVFYYLFVFLWAIVRPLLSPILGKPKPSEESEDKKKKE</sequence>
<evidence type="ECO:0000256" key="2">
    <source>
        <dbReference type="SAM" id="SignalP"/>
    </source>
</evidence>
<protein>
    <submittedName>
        <fullName evidence="3">Uncharacterized protein</fullName>
    </submittedName>
</protein>
<keyword evidence="2" id="KW-0732">Signal</keyword>
<keyword evidence="1" id="KW-0472">Membrane</keyword>
<organism evidence="3">
    <name type="scientific">Guillardia theta</name>
    <name type="common">Cryptophyte</name>
    <name type="synonym">Cryptomonas phi</name>
    <dbReference type="NCBI Taxonomy" id="55529"/>
    <lineage>
        <taxon>Eukaryota</taxon>
        <taxon>Cryptophyceae</taxon>
        <taxon>Pyrenomonadales</taxon>
        <taxon>Geminigeraceae</taxon>
        <taxon>Guillardia</taxon>
    </lineage>
</organism>
<feature type="signal peptide" evidence="2">
    <location>
        <begin position="1"/>
        <end position="24"/>
    </location>
</feature>
<feature type="chain" id="PRO_5030959093" evidence="2">
    <location>
        <begin position="25"/>
        <end position="343"/>
    </location>
</feature>
<dbReference type="EMBL" id="HBKN01017874">
    <property type="protein sequence ID" value="CAE2297271.1"/>
    <property type="molecule type" value="Transcribed_RNA"/>
</dbReference>
<accession>A0A7S4KJZ0</accession>
<dbReference type="AlphaFoldDB" id="A0A7S4KJZ0"/>
<keyword evidence="1" id="KW-1133">Transmembrane helix</keyword>
<feature type="transmembrane region" description="Helical" evidence="1">
    <location>
        <begin position="307"/>
        <end position="323"/>
    </location>
</feature>
<gene>
    <name evidence="3" type="ORF">GTHE00462_LOCUS14090</name>
</gene>
<feature type="transmembrane region" description="Helical" evidence="1">
    <location>
        <begin position="280"/>
        <end position="301"/>
    </location>
</feature>
<keyword evidence="1" id="KW-0812">Transmembrane</keyword>